<evidence type="ECO:0000259" key="10">
    <source>
        <dbReference type="PROSITE" id="PS50262"/>
    </source>
</evidence>
<dbReference type="Pfam" id="PF00001">
    <property type="entry name" value="7tm_1"/>
    <property type="match status" value="1"/>
</dbReference>
<dbReference type="Gene3D" id="1.20.1070.10">
    <property type="entry name" value="Rhodopsin 7-helix transmembrane proteins"/>
    <property type="match status" value="1"/>
</dbReference>
<comment type="subcellular location">
    <subcellularLocation>
        <location evidence="1">Cell membrane</location>
        <topology evidence="1">Multi-pass membrane protein</topology>
    </subcellularLocation>
</comment>
<dbReference type="PANTHER" id="PTHR24228">
    <property type="entry name" value="B2 BRADYKININ RECEPTOR/ANGIOTENSIN II RECEPTOR"/>
    <property type="match status" value="1"/>
</dbReference>
<feature type="transmembrane region" description="Helical" evidence="9">
    <location>
        <begin position="12"/>
        <end position="37"/>
    </location>
</feature>
<dbReference type="InterPro" id="IPR000276">
    <property type="entry name" value="GPCR_Rhodpsn"/>
</dbReference>
<feature type="transmembrane region" description="Helical" evidence="9">
    <location>
        <begin position="197"/>
        <end position="220"/>
    </location>
</feature>
<dbReference type="GO" id="GO:0005886">
    <property type="term" value="C:plasma membrane"/>
    <property type="evidence" value="ECO:0007669"/>
    <property type="project" value="UniProtKB-SubCell"/>
</dbReference>
<keyword evidence="4 9" id="KW-1133">Transmembrane helix</keyword>
<evidence type="ECO:0000256" key="6">
    <source>
        <dbReference type="ARBA" id="ARBA00023136"/>
    </source>
</evidence>
<evidence type="ECO:0000256" key="5">
    <source>
        <dbReference type="ARBA" id="ARBA00023040"/>
    </source>
</evidence>
<evidence type="ECO:0000256" key="8">
    <source>
        <dbReference type="ARBA" id="ARBA00023224"/>
    </source>
</evidence>
<dbReference type="PROSITE" id="PS50262">
    <property type="entry name" value="G_PROTEIN_RECEP_F1_2"/>
    <property type="match status" value="1"/>
</dbReference>
<evidence type="ECO:0000256" key="2">
    <source>
        <dbReference type="ARBA" id="ARBA00022475"/>
    </source>
</evidence>
<evidence type="ECO:0000256" key="1">
    <source>
        <dbReference type="ARBA" id="ARBA00004651"/>
    </source>
</evidence>
<keyword evidence="5" id="KW-0297">G-protein coupled receptor</keyword>
<keyword evidence="3 9" id="KW-0812">Transmembrane</keyword>
<keyword evidence="2" id="KW-1003">Cell membrane</keyword>
<feature type="domain" description="G-protein coupled receptors family 1 profile" evidence="10">
    <location>
        <begin position="1"/>
        <end position="217"/>
    </location>
</feature>
<keyword evidence="6 9" id="KW-0472">Membrane</keyword>
<keyword evidence="7 11" id="KW-0675">Receptor</keyword>
<evidence type="ECO:0000256" key="3">
    <source>
        <dbReference type="ARBA" id="ARBA00022692"/>
    </source>
</evidence>
<accession>A0AAV4J8X8</accession>
<evidence type="ECO:0000313" key="11">
    <source>
        <dbReference type="EMBL" id="GFS17046.1"/>
    </source>
</evidence>
<keyword evidence="12" id="KW-1185">Reference proteome</keyword>
<comment type="caution">
    <text evidence="11">The sequence shown here is derived from an EMBL/GenBank/DDBJ whole genome shotgun (WGS) entry which is preliminary data.</text>
</comment>
<dbReference type="InterPro" id="IPR017452">
    <property type="entry name" value="GPCR_Rhodpsn_7TM"/>
</dbReference>
<dbReference type="PANTHER" id="PTHR24228:SF59">
    <property type="entry name" value="NEUROPEPTIDE RECEPTOR 15"/>
    <property type="match status" value="1"/>
</dbReference>
<evidence type="ECO:0000313" key="12">
    <source>
        <dbReference type="Proteomes" id="UP000762676"/>
    </source>
</evidence>
<feature type="transmembrane region" description="Helical" evidence="9">
    <location>
        <begin position="110"/>
        <end position="131"/>
    </location>
</feature>
<sequence length="233" mass="25898">MTTANGRLVRIVVRLCNVAISFPLSTSLASTTVIAVVRSCCVMMPFKVRDVFTAHRQIVAIVVSSCFTISVYIYTATLLKLTTKVQRNSTFIVLEGTSFQPLKFADPLKIGVFFLCLGIMFASVMILLVALKKSGDFRSHRSQTSSHQPMNATRKSTQATKSVLLVLVIFLVCNLPYALFSILRLEGLLADRHTSQMTGLIATFCLELNVGLNIFVYFSMNTKYRSVVKSWFA</sequence>
<evidence type="ECO:0000256" key="7">
    <source>
        <dbReference type="ARBA" id="ARBA00023170"/>
    </source>
</evidence>
<protein>
    <submittedName>
        <fullName evidence="11">Substance-K receptor</fullName>
    </submittedName>
</protein>
<name>A0AAV4J8X8_9GAST</name>
<feature type="transmembrane region" description="Helical" evidence="9">
    <location>
        <begin position="163"/>
        <end position="185"/>
    </location>
</feature>
<gene>
    <name evidence="11" type="ORF">ElyMa_003229400</name>
</gene>
<proteinExistence type="predicted"/>
<dbReference type="Proteomes" id="UP000762676">
    <property type="component" value="Unassembled WGS sequence"/>
</dbReference>
<evidence type="ECO:0000256" key="4">
    <source>
        <dbReference type="ARBA" id="ARBA00022989"/>
    </source>
</evidence>
<evidence type="ECO:0000256" key="9">
    <source>
        <dbReference type="SAM" id="Phobius"/>
    </source>
</evidence>
<dbReference type="EMBL" id="BMAT01006647">
    <property type="protein sequence ID" value="GFS17046.1"/>
    <property type="molecule type" value="Genomic_DNA"/>
</dbReference>
<organism evidence="11 12">
    <name type="scientific">Elysia marginata</name>
    <dbReference type="NCBI Taxonomy" id="1093978"/>
    <lineage>
        <taxon>Eukaryota</taxon>
        <taxon>Metazoa</taxon>
        <taxon>Spiralia</taxon>
        <taxon>Lophotrochozoa</taxon>
        <taxon>Mollusca</taxon>
        <taxon>Gastropoda</taxon>
        <taxon>Heterobranchia</taxon>
        <taxon>Euthyneura</taxon>
        <taxon>Panpulmonata</taxon>
        <taxon>Sacoglossa</taxon>
        <taxon>Placobranchoidea</taxon>
        <taxon>Plakobranchidae</taxon>
        <taxon>Elysia</taxon>
    </lineage>
</organism>
<reference evidence="11 12" key="1">
    <citation type="journal article" date="2021" name="Elife">
        <title>Chloroplast acquisition without the gene transfer in kleptoplastic sea slugs, Plakobranchus ocellatus.</title>
        <authorList>
            <person name="Maeda T."/>
            <person name="Takahashi S."/>
            <person name="Yoshida T."/>
            <person name="Shimamura S."/>
            <person name="Takaki Y."/>
            <person name="Nagai Y."/>
            <person name="Toyoda A."/>
            <person name="Suzuki Y."/>
            <person name="Arimoto A."/>
            <person name="Ishii H."/>
            <person name="Satoh N."/>
            <person name="Nishiyama T."/>
            <person name="Hasebe M."/>
            <person name="Maruyama T."/>
            <person name="Minagawa J."/>
            <person name="Obokata J."/>
            <person name="Shigenobu S."/>
        </authorList>
    </citation>
    <scope>NUCLEOTIDE SEQUENCE [LARGE SCALE GENOMIC DNA]</scope>
</reference>
<dbReference type="SUPFAM" id="SSF81321">
    <property type="entry name" value="Family A G protein-coupled receptor-like"/>
    <property type="match status" value="1"/>
</dbReference>
<keyword evidence="8" id="KW-0807">Transducer</keyword>
<dbReference type="GO" id="GO:0004930">
    <property type="term" value="F:G protein-coupled receptor activity"/>
    <property type="evidence" value="ECO:0007669"/>
    <property type="project" value="UniProtKB-KW"/>
</dbReference>
<feature type="transmembrane region" description="Helical" evidence="9">
    <location>
        <begin position="58"/>
        <end position="79"/>
    </location>
</feature>
<dbReference type="AlphaFoldDB" id="A0AAV4J8X8"/>